<keyword evidence="4 8" id="KW-0812">Transmembrane</keyword>
<evidence type="ECO:0000313" key="13">
    <source>
        <dbReference type="EMBL" id="VFQ43496.1"/>
    </source>
</evidence>
<keyword evidence="14" id="KW-1185">Reference proteome</keyword>
<dbReference type="Pfam" id="PF00593">
    <property type="entry name" value="TonB_dep_Rec_b-barrel"/>
    <property type="match status" value="1"/>
</dbReference>
<sequence length="675" mass="74652">MKKSRPPHCRAIIAWTLAIGLCLALPAGATEDFTELSIEELANIEVTSVSRKPQKLSHAPSAIFVITSDDIRRSGVTNIPDALRMVPGIQVARISSSKWAITARGFNSQFANKLLVQMDGRTLYSPLFSGVFWEDQTTLLEDIDRIEVIRGPGASLWGANAVNGIINIITKTSDKTQGALATNRVGTLERSGGGARYGGEAGSKGHYRLYATYANRDESVSPEGEGSGDSWDTLQGGFRSDLTPTAETRLTFQGDVYSGRFNERTNLPSLSAPYTTLYENENDSRHMNLLSRVTRSLSTTSEFTFQAYYDRSEKEENDLSWEGDLADLDFQHRFQPLSGHEVIWGLGYRYYSDTIEFSDNFSLASPSTTDHLISTFLQDEITLTPSLQLTVGTKLEHNDYTGVEIQPNARLLWAPNAIHSTWLAVSRAVRTPNRSETQIRIRQGVIPPGTPVNPSPLPLEVLITGDEDFESEKLIALEAGYRLTPDPLFSLDLALFYNSYDDLSGYLTADPVPNIGATPPRVTLETTINNGMEGHTWGLEVASNWAPRPNWRLQASGTLFQASYDTKSGYEGSFSDDTDDAAPKVQFSLRSGLDLSPKVTLDLWLRHMDDIQEGRVDAYTELDARLAWKPQKGVELSITGQNLLHESHAEFAESLLWVAPTEVERSVHAQATLAF</sequence>
<evidence type="ECO:0000256" key="1">
    <source>
        <dbReference type="ARBA" id="ARBA00004571"/>
    </source>
</evidence>
<dbReference type="EMBL" id="CAADHO010000002">
    <property type="protein sequence ID" value="VFQ43496.1"/>
    <property type="molecule type" value="Genomic_DNA"/>
</dbReference>
<comment type="subcellular location">
    <subcellularLocation>
        <location evidence="1 8">Cell outer membrane</location>
        <topology evidence="1 8">Multi-pass membrane protein</topology>
    </subcellularLocation>
</comment>
<evidence type="ECO:0000256" key="2">
    <source>
        <dbReference type="ARBA" id="ARBA00022448"/>
    </source>
</evidence>
<dbReference type="PANTHER" id="PTHR30069">
    <property type="entry name" value="TONB-DEPENDENT OUTER MEMBRANE RECEPTOR"/>
    <property type="match status" value="1"/>
</dbReference>
<reference evidence="13 14" key="1">
    <citation type="submission" date="2019-03" db="EMBL/GenBank/DDBJ databases">
        <authorList>
            <person name="Nijsse B."/>
        </authorList>
    </citation>
    <scope>NUCLEOTIDE SEQUENCE [LARGE SCALE GENOMIC DNA]</scope>
    <source>
        <strain evidence="13">Desulfoluna butyratoxydans MSL71</strain>
    </source>
</reference>
<keyword evidence="2 8" id="KW-0813">Transport</keyword>
<feature type="domain" description="TonB-dependent receptor-like beta-barrel" evidence="11">
    <location>
        <begin position="213"/>
        <end position="643"/>
    </location>
</feature>
<dbReference type="SUPFAM" id="SSF56935">
    <property type="entry name" value="Porins"/>
    <property type="match status" value="1"/>
</dbReference>
<dbReference type="PANTHER" id="PTHR30069:SF27">
    <property type="entry name" value="BLL4766 PROTEIN"/>
    <property type="match status" value="1"/>
</dbReference>
<evidence type="ECO:0000313" key="14">
    <source>
        <dbReference type="Proteomes" id="UP000507962"/>
    </source>
</evidence>
<dbReference type="Gene3D" id="2.40.170.20">
    <property type="entry name" value="TonB-dependent receptor, beta-barrel domain"/>
    <property type="match status" value="1"/>
</dbReference>
<evidence type="ECO:0000256" key="7">
    <source>
        <dbReference type="ARBA" id="ARBA00023237"/>
    </source>
</evidence>
<dbReference type="CDD" id="cd01347">
    <property type="entry name" value="ligand_gated_channel"/>
    <property type="match status" value="1"/>
</dbReference>
<dbReference type="GO" id="GO:0015344">
    <property type="term" value="F:siderophore uptake transmembrane transporter activity"/>
    <property type="evidence" value="ECO:0007669"/>
    <property type="project" value="TreeGrafter"/>
</dbReference>
<dbReference type="InterPro" id="IPR037066">
    <property type="entry name" value="Plug_dom_sf"/>
</dbReference>
<keyword evidence="10" id="KW-0732">Signal</keyword>
<keyword evidence="13" id="KW-0675">Receptor</keyword>
<gene>
    <name evidence="13" type="ORF">MSL71_11310</name>
</gene>
<dbReference type="RefSeq" id="WP_180137701.1">
    <property type="nucleotide sequence ID" value="NZ_CAADHO010000002.1"/>
</dbReference>
<evidence type="ECO:0000256" key="8">
    <source>
        <dbReference type="PROSITE-ProRule" id="PRU01360"/>
    </source>
</evidence>
<organism evidence="13 14">
    <name type="scientific">Desulfoluna butyratoxydans</name>
    <dbReference type="NCBI Taxonomy" id="231438"/>
    <lineage>
        <taxon>Bacteria</taxon>
        <taxon>Pseudomonadati</taxon>
        <taxon>Thermodesulfobacteriota</taxon>
        <taxon>Desulfobacteria</taxon>
        <taxon>Desulfobacterales</taxon>
        <taxon>Desulfolunaceae</taxon>
        <taxon>Desulfoluna</taxon>
    </lineage>
</organism>
<keyword evidence="3 8" id="KW-1134">Transmembrane beta strand</keyword>
<evidence type="ECO:0000256" key="9">
    <source>
        <dbReference type="RuleBase" id="RU003357"/>
    </source>
</evidence>
<feature type="chain" id="PRO_5020978903" evidence="10">
    <location>
        <begin position="30"/>
        <end position="675"/>
    </location>
</feature>
<evidence type="ECO:0000256" key="10">
    <source>
        <dbReference type="SAM" id="SignalP"/>
    </source>
</evidence>
<comment type="similarity">
    <text evidence="8 9">Belongs to the TonB-dependent receptor family.</text>
</comment>
<dbReference type="Proteomes" id="UP000507962">
    <property type="component" value="Unassembled WGS sequence"/>
</dbReference>
<keyword evidence="7 8" id="KW-0998">Cell outer membrane</keyword>
<dbReference type="InterPro" id="IPR036942">
    <property type="entry name" value="Beta-barrel_TonB_sf"/>
</dbReference>
<dbReference type="Gene3D" id="2.170.130.10">
    <property type="entry name" value="TonB-dependent receptor, plug domain"/>
    <property type="match status" value="1"/>
</dbReference>
<dbReference type="Pfam" id="PF07715">
    <property type="entry name" value="Plug"/>
    <property type="match status" value="1"/>
</dbReference>
<evidence type="ECO:0000256" key="3">
    <source>
        <dbReference type="ARBA" id="ARBA00022452"/>
    </source>
</evidence>
<dbReference type="InterPro" id="IPR000531">
    <property type="entry name" value="Beta-barrel_TonB"/>
</dbReference>
<dbReference type="AlphaFoldDB" id="A0A4U8YIK5"/>
<dbReference type="InterPro" id="IPR039426">
    <property type="entry name" value="TonB-dep_rcpt-like"/>
</dbReference>
<accession>A0A4U8YIK5</accession>
<evidence type="ECO:0000256" key="4">
    <source>
        <dbReference type="ARBA" id="ARBA00022692"/>
    </source>
</evidence>
<evidence type="ECO:0000259" key="11">
    <source>
        <dbReference type="Pfam" id="PF00593"/>
    </source>
</evidence>
<proteinExistence type="inferred from homology"/>
<dbReference type="GO" id="GO:0009279">
    <property type="term" value="C:cell outer membrane"/>
    <property type="evidence" value="ECO:0007669"/>
    <property type="project" value="UniProtKB-SubCell"/>
</dbReference>
<feature type="signal peptide" evidence="10">
    <location>
        <begin position="1"/>
        <end position="29"/>
    </location>
</feature>
<evidence type="ECO:0000259" key="12">
    <source>
        <dbReference type="Pfam" id="PF07715"/>
    </source>
</evidence>
<protein>
    <submittedName>
        <fullName evidence="13">Tonb-dependent receptor beta-barrel</fullName>
    </submittedName>
</protein>
<dbReference type="GO" id="GO:0044718">
    <property type="term" value="P:siderophore transmembrane transport"/>
    <property type="evidence" value="ECO:0007669"/>
    <property type="project" value="TreeGrafter"/>
</dbReference>
<dbReference type="PROSITE" id="PS52016">
    <property type="entry name" value="TONB_DEPENDENT_REC_3"/>
    <property type="match status" value="1"/>
</dbReference>
<feature type="domain" description="TonB-dependent receptor plug" evidence="12">
    <location>
        <begin position="57"/>
        <end position="165"/>
    </location>
</feature>
<name>A0A4U8YIK5_9BACT</name>
<evidence type="ECO:0000256" key="6">
    <source>
        <dbReference type="ARBA" id="ARBA00023136"/>
    </source>
</evidence>
<keyword evidence="5 9" id="KW-0798">TonB box</keyword>
<dbReference type="InterPro" id="IPR012910">
    <property type="entry name" value="Plug_dom"/>
</dbReference>
<keyword evidence="6 8" id="KW-0472">Membrane</keyword>
<evidence type="ECO:0000256" key="5">
    <source>
        <dbReference type="ARBA" id="ARBA00023077"/>
    </source>
</evidence>